<evidence type="ECO:0000313" key="1">
    <source>
        <dbReference type="EMBL" id="MFC7617180.1"/>
    </source>
</evidence>
<reference evidence="2" key="1">
    <citation type="journal article" date="2019" name="Int. J. Syst. Evol. Microbiol.">
        <title>The Global Catalogue of Microorganisms (GCM) 10K type strain sequencing project: providing services to taxonomists for standard genome sequencing and annotation.</title>
        <authorList>
            <consortium name="The Broad Institute Genomics Platform"/>
            <consortium name="The Broad Institute Genome Sequencing Center for Infectious Disease"/>
            <person name="Wu L."/>
            <person name="Ma J."/>
        </authorList>
    </citation>
    <scope>NUCLEOTIDE SEQUENCE [LARGE SCALE GENOMIC DNA]</scope>
    <source>
        <strain evidence="2">JCM 17695</strain>
    </source>
</reference>
<gene>
    <name evidence="1" type="ORF">ACFQV2_30900</name>
</gene>
<evidence type="ECO:0000313" key="2">
    <source>
        <dbReference type="Proteomes" id="UP001596512"/>
    </source>
</evidence>
<protein>
    <submittedName>
        <fullName evidence="1">Uncharacterized protein</fullName>
    </submittedName>
</protein>
<dbReference type="Proteomes" id="UP001596512">
    <property type="component" value="Unassembled WGS sequence"/>
</dbReference>
<name>A0ABW2TTJ2_9PSEU</name>
<accession>A0ABW2TTJ2</accession>
<keyword evidence="2" id="KW-1185">Reference proteome</keyword>
<dbReference type="EMBL" id="JBHTEY010000004">
    <property type="protein sequence ID" value="MFC7617180.1"/>
    <property type="molecule type" value="Genomic_DNA"/>
</dbReference>
<proteinExistence type="predicted"/>
<organism evidence="1 2">
    <name type="scientific">Actinokineospora soli</name>
    <dbReference type="NCBI Taxonomy" id="1048753"/>
    <lineage>
        <taxon>Bacteria</taxon>
        <taxon>Bacillati</taxon>
        <taxon>Actinomycetota</taxon>
        <taxon>Actinomycetes</taxon>
        <taxon>Pseudonocardiales</taxon>
        <taxon>Pseudonocardiaceae</taxon>
        <taxon>Actinokineospora</taxon>
    </lineage>
</organism>
<sequence>MTIATVLPGDPGFSTPAGARDPLARLVERPTRGDLAGDTAYLAEVREAWRTGAKTSPNLGGADLEGDPKVVWAGTTPVGRAAVVAQADGPKEFAIGLVAGDPPVLVADRPGSISFTPAFLFGPDDRMLLALDLGVPMEWSKWVEAEDGRGERVWHDLPGGDGVGLVHLDEGDAATAEVRADGMTVVSLRASAYGTGMDMQSKPIPLRTVDWPQLPKLGVASATSPSLLDRELPDAWFVEQGYLDPGVKAVVTGFHVVADLPDGRSVTAFEMVPAMDAGSRFYAVVVDADGKPVSMTYGGRIDREAALPAKVRLPDGQGWIVAARGATLAYRADEDAEWQEMGTDAAHLPGDGQVRVTTPGKGEVITSVG</sequence>
<comment type="caution">
    <text evidence="1">The sequence shown here is derived from an EMBL/GenBank/DDBJ whole genome shotgun (WGS) entry which is preliminary data.</text>
</comment>